<gene>
    <name evidence="3" type="ORF">JW498_11310</name>
</gene>
<feature type="domain" description="KfrA N-terminal DNA-binding" evidence="2">
    <location>
        <begin position="7"/>
        <end position="111"/>
    </location>
</feature>
<comment type="caution">
    <text evidence="3">The sequence shown here is derived from an EMBL/GenBank/DDBJ whole genome shotgun (WGS) entry which is preliminary data.</text>
</comment>
<dbReference type="InterPro" id="IPR021104">
    <property type="entry name" value="KfrA_DNA-bd_N"/>
</dbReference>
<feature type="coiled-coil region" evidence="1">
    <location>
        <begin position="86"/>
        <end position="289"/>
    </location>
</feature>
<dbReference type="Pfam" id="PF11740">
    <property type="entry name" value="KfrA_N"/>
    <property type="match status" value="1"/>
</dbReference>
<sequence>MTMTPKTYDKVFEIADNLLAEGRKPTQQMVRNELGAGSLTTINKALNDWWQGLGKRLIELNARPDIPEPVFNSANTLWQQALAYAEHQLSDQREQLEQRYLALKAELEGRNTESHNDLRRLQDLSDKLLSENQQSLAAIAELQKKQLAQDEREMRLESENRDLRRQIKEFEITLEQLERNGGGNHQQEVLEYQHKNQYLEGETSRLEKHNQVLQDENRQLRDALLDVERQSFKEKHQLEQVISQQDMRYREIEQKLNSGSVDSLLEVRLQEKEREVERLHSLLENIKLKS</sequence>
<organism evidence="3 4">
    <name type="scientific">Amphritea pacifica</name>
    <dbReference type="NCBI Taxonomy" id="2811233"/>
    <lineage>
        <taxon>Bacteria</taxon>
        <taxon>Pseudomonadati</taxon>
        <taxon>Pseudomonadota</taxon>
        <taxon>Gammaproteobacteria</taxon>
        <taxon>Oceanospirillales</taxon>
        <taxon>Oceanospirillaceae</taxon>
        <taxon>Amphritea</taxon>
    </lineage>
</organism>
<evidence type="ECO:0000256" key="1">
    <source>
        <dbReference type="SAM" id="Coils"/>
    </source>
</evidence>
<dbReference type="EMBL" id="JAFFZP010000015">
    <property type="protein sequence ID" value="MBN0987953.1"/>
    <property type="molecule type" value="Genomic_DNA"/>
</dbReference>
<name>A0ABS2W8E3_9GAMM</name>
<protein>
    <submittedName>
        <fullName evidence="3">DNA-binding protein</fullName>
    </submittedName>
</protein>
<evidence type="ECO:0000313" key="3">
    <source>
        <dbReference type="EMBL" id="MBN0987953.1"/>
    </source>
</evidence>
<dbReference type="GO" id="GO:0003677">
    <property type="term" value="F:DNA binding"/>
    <property type="evidence" value="ECO:0007669"/>
    <property type="project" value="UniProtKB-KW"/>
</dbReference>
<evidence type="ECO:0000313" key="4">
    <source>
        <dbReference type="Proteomes" id="UP000760472"/>
    </source>
</evidence>
<keyword evidence="1" id="KW-0175">Coiled coil</keyword>
<reference evidence="3 4" key="1">
    <citation type="submission" date="2021-02" db="EMBL/GenBank/DDBJ databases">
        <title>A novel species of genus Amphritea isolated from a fishpond in China.</title>
        <authorList>
            <person name="Lu H."/>
        </authorList>
    </citation>
    <scope>NUCLEOTIDE SEQUENCE [LARGE SCALE GENOMIC DNA]</scope>
    <source>
        <strain evidence="3 4">RP18W</strain>
    </source>
</reference>
<dbReference type="RefSeq" id="WP_205209055.1">
    <property type="nucleotide sequence ID" value="NZ_JAFFZO010000003.1"/>
</dbReference>
<evidence type="ECO:0000259" key="2">
    <source>
        <dbReference type="Pfam" id="PF11740"/>
    </source>
</evidence>
<keyword evidence="4" id="KW-1185">Reference proteome</keyword>
<accession>A0ABS2W8E3</accession>
<proteinExistence type="predicted"/>
<dbReference type="Proteomes" id="UP000760472">
    <property type="component" value="Unassembled WGS sequence"/>
</dbReference>
<keyword evidence="3" id="KW-0238">DNA-binding</keyword>